<evidence type="ECO:0000256" key="1">
    <source>
        <dbReference type="SAM" id="MobiDB-lite"/>
    </source>
</evidence>
<dbReference type="EMBL" id="JBHUEA010000004">
    <property type="protein sequence ID" value="MFD1720805.1"/>
    <property type="molecule type" value="Genomic_DNA"/>
</dbReference>
<keyword evidence="2" id="KW-0472">Membrane</keyword>
<keyword evidence="2" id="KW-0812">Transmembrane</keyword>
<evidence type="ECO:0000256" key="2">
    <source>
        <dbReference type="SAM" id="Phobius"/>
    </source>
</evidence>
<feature type="compositionally biased region" description="Low complexity" evidence="1">
    <location>
        <begin position="32"/>
        <end position="48"/>
    </location>
</feature>
<feature type="transmembrane region" description="Helical" evidence="2">
    <location>
        <begin position="54"/>
        <end position="74"/>
    </location>
</feature>
<keyword evidence="2" id="KW-1133">Transmembrane helix</keyword>
<accession>A0ABW4LDJ5</accession>
<sequence length="159" mass="15842">MSTALAYDPVRSFAPAMPAPVAPAPAVPAPEQPAATPARPAAQPAGAAAPRPRGLAAAALVGVVACVVGAQLVLSIGTAESAYRLSALQQQSEQLAHRQAADQEALRSLAAPQRLAARAAALGMVPDDEAAYLDARTGRVLGSTVPAEGRASAPGGIVR</sequence>
<protein>
    <recommendedName>
        <fullName evidence="5">Cell division protein FtsL</fullName>
    </recommendedName>
</protein>
<keyword evidence="4" id="KW-1185">Reference proteome</keyword>
<evidence type="ECO:0008006" key="5">
    <source>
        <dbReference type="Google" id="ProtNLM"/>
    </source>
</evidence>
<proteinExistence type="predicted"/>
<dbReference type="Proteomes" id="UP001597347">
    <property type="component" value="Unassembled WGS sequence"/>
</dbReference>
<organism evidence="3 4">
    <name type="scientific">Amnibacterium endophyticum</name>
    <dbReference type="NCBI Taxonomy" id="2109337"/>
    <lineage>
        <taxon>Bacteria</taxon>
        <taxon>Bacillati</taxon>
        <taxon>Actinomycetota</taxon>
        <taxon>Actinomycetes</taxon>
        <taxon>Micrococcales</taxon>
        <taxon>Microbacteriaceae</taxon>
        <taxon>Amnibacterium</taxon>
    </lineage>
</organism>
<comment type="caution">
    <text evidence="3">The sequence shown here is derived from an EMBL/GenBank/DDBJ whole genome shotgun (WGS) entry which is preliminary data.</text>
</comment>
<reference evidence="4" key="1">
    <citation type="journal article" date="2019" name="Int. J. Syst. Evol. Microbiol.">
        <title>The Global Catalogue of Microorganisms (GCM) 10K type strain sequencing project: providing services to taxonomists for standard genome sequencing and annotation.</title>
        <authorList>
            <consortium name="The Broad Institute Genomics Platform"/>
            <consortium name="The Broad Institute Genome Sequencing Center for Infectious Disease"/>
            <person name="Wu L."/>
            <person name="Ma J."/>
        </authorList>
    </citation>
    <scope>NUCLEOTIDE SEQUENCE [LARGE SCALE GENOMIC DNA]</scope>
    <source>
        <strain evidence="4">CGMCC 1.12471</strain>
    </source>
</reference>
<gene>
    <name evidence="3" type="ORF">ACFSBI_04525</name>
</gene>
<feature type="region of interest" description="Disordered" evidence="1">
    <location>
        <begin position="20"/>
        <end position="48"/>
    </location>
</feature>
<evidence type="ECO:0000313" key="4">
    <source>
        <dbReference type="Proteomes" id="UP001597347"/>
    </source>
</evidence>
<name>A0ABW4LDJ5_9MICO</name>
<evidence type="ECO:0000313" key="3">
    <source>
        <dbReference type="EMBL" id="MFD1720805.1"/>
    </source>
</evidence>
<dbReference type="RefSeq" id="WP_377932461.1">
    <property type="nucleotide sequence ID" value="NZ_JBHUEA010000004.1"/>
</dbReference>
<feature type="compositionally biased region" description="Pro residues" evidence="1">
    <location>
        <begin position="20"/>
        <end position="31"/>
    </location>
</feature>